<evidence type="ECO:0000313" key="2">
    <source>
        <dbReference type="EMBL" id="GBP21476.1"/>
    </source>
</evidence>
<feature type="compositionally biased region" description="Polar residues" evidence="1">
    <location>
        <begin position="1"/>
        <end position="11"/>
    </location>
</feature>
<dbReference type="AlphaFoldDB" id="A0A4C1U6L9"/>
<name>A0A4C1U6L9_EUMVA</name>
<proteinExistence type="predicted"/>
<dbReference type="EMBL" id="BGZK01000129">
    <property type="protein sequence ID" value="GBP21476.1"/>
    <property type="molecule type" value="Genomic_DNA"/>
</dbReference>
<evidence type="ECO:0000313" key="3">
    <source>
        <dbReference type="Proteomes" id="UP000299102"/>
    </source>
</evidence>
<sequence length="148" mass="15929">MLGPLTVTSLSCGPHAPHSSTEMTAAGATETPRQRNVSARLGTAWVFAQVRFEVTDKRVHKNWSDHKGKVLQYYPKVMGSNLGHHTVKASTAQCATPKTTAGDDFPLSMFVLAAVTAQEDGRNTAKECNGCIRSPRLKYVSDVPGTGE</sequence>
<feature type="region of interest" description="Disordered" evidence="1">
    <location>
        <begin position="1"/>
        <end position="32"/>
    </location>
</feature>
<gene>
    <name evidence="2" type="ORF">EVAR_12077_1</name>
</gene>
<reference evidence="2 3" key="1">
    <citation type="journal article" date="2019" name="Commun. Biol.">
        <title>The bagworm genome reveals a unique fibroin gene that provides high tensile strength.</title>
        <authorList>
            <person name="Kono N."/>
            <person name="Nakamura H."/>
            <person name="Ohtoshi R."/>
            <person name="Tomita M."/>
            <person name="Numata K."/>
            <person name="Arakawa K."/>
        </authorList>
    </citation>
    <scope>NUCLEOTIDE SEQUENCE [LARGE SCALE GENOMIC DNA]</scope>
</reference>
<protein>
    <submittedName>
        <fullName evidence="2">Uncharacterized protein</fullName>
    </submittedName>
</protein>
<accession>A0A4C1U6L9</accession>
<comment type="caution">
    <text evidence="2">The sequence shown here is derived from an EMBL/GenBank/DDBJ whole genome shotgun (WGS) entry which is preliminary data.</text>
</comment>
<organism evidence="2 3">
    <name type="scientific">Eumeta variegata</name>
    <name type="common">Bagworm moth</name>
    <name type="synonym">Eumeta japonica</name>
    <dbReference type="NCBI Taxonomy" id="151549"/>
    <lineage>
        <taxon>Eukaryota</taxon>
        <taxon>Metazoa</taxon>
        <taxon>Ecdysozoa</taxon>
        <taxon>Arthropoda</taxon>
        <taxon>Hexapoda</taxon>
        <taxon>Insecta</taxon>
        <taxon>Pterygota</taxon>
        <taxon>Neoptera</taxon>
        <taxon>Endopterygota</taxon>
        <taxon>Lepidoptera</taxon>
        <taxon>Glossata</taxon>
        <taxon>Ditrysia</taxon>
        <taxon>Tineoidea</taxon>
        <taxon>Psychidae</taxon>
        <taxon>Oiketicinae</taxon>
        <taxon>Eumeta</taxon>
    </lineage>
</organism>
<keyword evidence="3" id="KW-1185">Reference proteome</keyword>
<evidence type="ECO:0000256" key="1">
    <source>
        <dbReference type="SAM" id="MobiDB-lite"/>
    </source>
</evidence>
<dbReference type="Proteomes" id="UP000299102">
    <property type="component" value="Unassembled WGS sequence"/>
</dbReference>